<dbReference type="STRING" id="262004.SAMN04489796_10534"/>
<keyword evidence="1" id="KW-0808">Transferase</keyword>
<protein>
    <submittedName>
        <fullName evidence="1">Sulfotransferase family protein</fullName>
    </submittedName>
</protein>
<dbReference type="AlphaFoldDB" id="A0A1G8FYJ7"/>
<dbReference type="GO" id="GO:0016020">
    <property type="term" value="C:membrane"/>
    <property type="evidence" value="ECO:0007669"/>
    <property type="project" value="InterPro"/>
</dbReference>
<dbReference type="Pfam" id="PF03567">
    <property type="entry name" value="Sulfotransfer_2"/>
    <property type="match status" value="1"/>
</dbReference>
<evidence type="ECO:0000313" key="1">
    <source>
        <dbReference type="EMBL" id="SDH87165.1"/>
    </source>
</evidence>
<keyword evidence="2" id="KW-1185">Reference proteome</keyword>
<organism evidence="1 2">
    <name type="scientific">Winogradskyella thalassocola</name>
    <dbReference type="NCBI Taxonomy" id="262004"/>
    <lineage>
        <taxon>Bacteria</taxon>
        <taxon>Pseudomonadati</taxon>
        <taxon>Bacteroidota</taxon>
        <taxon>Flavobacteriia</taxon>
        <taxon>Flavobacteriales</taxon>
        <taxon>Flavobacteriaceae</taxon>
        <taxon>Winogradskyella</taxon>
    </lineage>
</organism>
<evidence type="ECO:0000313" key="2">
    <source>
        <dbReference type="Proteomes" id="UP000199492"/>
    </source>
</evidence>
<gene>
    <name evidence="1" type="ORF">SAMN04489796_10534</name>
</gene>
<dbReference type="OrthoDB" id="1407035at2"/>
<proteinExistence type="predicted"/>
<dbReference type="InterPro" id="IPR027417">
    <property type="entry name" value="P-loop_NTPase"/>
</dbReference>
<dbReference type="Proteomes" id="UP000199492">
    <property type="component" value="Unassembled WGS sequence"/>
</dbReference>
<dbReference type="GO" id="GO:0008146">
    <property type="term" value="F:sulfotransferase activity"/>
    <property type="evidence" value="ECO:0007669"/>
    <property type="project" value="InterPro"/>
</dbReference>
<accession>A0A1G8FYJ7</accession>
<dbReference type="InterPro" id="IPR005331">
    <property type="entry name" value="Sulfotransferase"/>
</dbReference>
<name>A0A1G8FYJ7_9FLAO</name>
<dbReference type="EMBL" id="FNCZ01000005">
    <property type="protein sequence ID" value="SDH87165.1"/>
    <property type="molecule type" value="Genomic_DNA"/>
</dbReference>
<dbReference type="RefSeq" id="WP_092468582.1">
    <property type="nucleotide sequence ID" value="NZ_FNCZ01000005.1"/>
</dbReference>
<dbReference type="Gene3D" id="3.40.50.300">
    <property type="entry name" value="P-loop containing nucleotide triphosphate hydrolases"/>
    <property type="match status" value="1"/>
</dbReference>
<reference evidence="2" key="1">
    <citation type="submission" date="2016-10" db="EMBL/GenBank/DDBJ databases">
        <authorList>
            <person name="Varghese N."/>
            <person name="Submissions S."/>
        </authorList>
    </citation>
    <scope>NUCLEOTIDE SEQUENCE [LARGE SCALE GENOMIC DNA]</scope>
    <source>
        <strain evidence="2">DSM 15363</strain>
    </source>
</reference>
<dbReference type="SUPFAM" id="SSF52540">
    <property type="entry name" value="P-loop containing nucleoside triphosphate hydrolases"/>
    <property type="match status" value="1"/>
</dbReference>
<sequence length="250" mass="29702">MFLFTHIEKCGGTSFNEVLSLTYPRYFHVTKNKYGGNETRNDLTSIQYHKIMNYCPQGIGGHSVRPYFDFLPQSKRITFFRDPLERYLSQYNHMAERGWVTSIDDFLEINFYSNFITKKISGVDGDINYAITLLDNYEFIGDVNRYNKSLNYLQDVLHVKLIGSINQKNVRKFNKNYLNLNDLSEKQYYKAEQNNQLDIKLYEKYILSKNILNQYNDDIILKKPSKLRLKLLSKINTYKKYKIITPLRLE</sequence>